<evidence type="ECO:0000256" key="2">
    <source>
        <dbReference type="SAM" id="MobiDB-lite"/>
    </source>
</evidence>
<name>A0ABN8D6R6_9STRA</name>
<evidence type="ECO:0000313" key="3">
    <source>
        <dbReference type="EMBL" id="CAH0521117.1"/>
    </source>
</evidence>
<accession>A0ABN8D6R6</accession>
<dbReference type="Proteomes" id="UP001158986">
    <property type="component" value="Unassembled WGS sequence"/>
</dbReference>
<evidence type="ECO:0000256" key="1">
    <source>
        <dbReference type="SAM" id="Coils"/>
    </source>
</evidence>
<sequence>MSEETLFIPSASSSTMAKLLVNVPQMQRDLQCANEENAYLRTLLKQLNISDTRTLPSFHEKTKNPSVKDNDDVVFDRALARRQARLEAANSSSETLTTILELKSANDRVSLLERQLLDAEETICHLKAEKLAALRDIERLSTVVSAGEIQELPMNEEDNEKHRRLMLGLETRLAEQQKVHALEQEQRMAVIRDQESELKTLRGQLEDKLKQLKDLEQRYTDFLELDEQVTMQQQRVKGSLISISKDKSDEDDGVKVTKQHNTLNPGRSRAPADADAVSTKWQEELVRHPTPHFDMQSPEVAYILRSWTNDIKKMRYLRRWLIQVAVMKGPLPDDFPMAVELPRLSPEVRDGFLILILPLLRKQTEREILAYSRQYNDGVHTDLRFRTVPRQ</sequence>
<protein>
    <submittedName>
        <fullName evidence="3">Uncharacterized protein</fullName>
    </submittedName>
</protein>
<dbReference type="EMBL" id="CAKLCB010000375">
    <property type="protein sequence ID" value="CAH0521117.1"/>
    <property type="molecule type" value="Genomic_DNA"/>
</dbReference>
<keyword evidence="4" id="KW-1185">Reference proteome</keyword>
<keyword evidence="1" id="KW-0175">Coiled coil</keyword>
<reference evidence="3 4" key="1">
    <citation type="submission" date="2021-11" db="EMBL/GenBank/DDBJ databases">
        <authorList>
            <person name="Islam A."/>
            <person name="Islam S."/>
            <person name="Flora M.S."/>
            <person name="Rahman M."/>
            <person name="Ziaur R.M."/>
            <person name="Epstein J.H."/>
            <person name="Hassan M."/>
            <person name="Klassen M."/>
            <person name="Woodard K."/>
            <person name="Webb A."/>
            <person name="Webby R.J."/>
            <person name="El Zowalaty M.E."/>
        </authorList>
    </citation>
    <scope>NUCLEOTIDE SEQUENCE [LARGE SCALE GENOMIC DNA]</scope>
    <source>
        <strain evidence="3">Pbs1</strain>
    </source>
</reference>
<feature type="region of interest" description="Disordered" evidence="2">
    <location>
        <begin position="247"/>
        <end position="273"/>
    </location>
</feature>
<gene>
    <name evidence="3" type="ORF">PBS001_LOCUS7577</name>
</gene>
<proteinExistence type="predicted"/>
<organism evidence="3 4">
    <name type="scientific">Peronospora belbahrii</name>
    <dbReference type="NCBI Taxonomy" id="622444"/>
    <lineage>
        <taxon>Eukaryota</taxon>
        <taxon>Sar</taxon>
        <taxon>Stramenopiles</taxon>
        <taxon>Oomycota</taxon>
        <taxon>Peronosporomycetes</taxon>
        <taxon>Peronosporales</taxon>
        <taxon>Peronosporaceae</taxon>
        <taxon>Peronospora</taxon>
    </lineage>
</organism>
<comment type="caution">
    <text evidence="3">The sequence shown here is derived from an EMBL/GenBank/DDBJ whole genome shotgun (WGS) entry which is preliminary data.</text>
</comment>
<evidence type="ECO:0000313" key="4">
    <source>
        <dbReference type="Proteomes" id="UP001158986"/>
    </source>
</evidence>
<feature type="coiled-coil region" evidence="1">
    <location>
        <begin position="191"/>
        <end position="225"/>
    </location>
</feature>